<gene>
    <name evidence="2" type="ORF">Bequi_05705</name>
</gene>
<dbReference type="Proteomes" id="UP001203761">
    <property type="component" value="Unassembled WGS sequence"/>
</dbReference>
<dbReference type="InterPro" id="IPR028037">
    <property type="entry name" value="Antitoxin_Rv0909/MT0933"/>
</dbReference>
<evidence type="ECO:0000256" key="1">
    <source>
        <dbReference type="SAM" id="MobiDB-lite"/>
    </source>
</evidence>
<dbReference type="RefSeq" id="WP_249736996.1">
    <property type="nucleotide sequence ID" value="NZ_JAKNCJ010000002.1"/>
</dbReference>
<accession>A0ABT0QZ24</accession>
<comment type="caution">
    <text evidence="2">The sequence shown here is derived from an EMBL/GenBank/DDBJ whole genome shotgun (WGS) entry which is preliminary data.</text>
</comment>
<proteinExistence type="predicted"/>
<dbReference type="Pfam" id="PF14013">
    <property type="entry name" value="MT0933_antitox"/>
    <property type="match status" value="1"/>
</dbReference>
<feature type="region of interest" description="Disordered" evidence="1">
    <location>
        <begin position="1"/>
        <end position="67"/>
    </location>
</feature>
<dbReference type="EMBL" id="JAKNCJ010000002">
    <property type="protein sequence ID" value="MCL6422886.1"/>
    <property type="molecule type" value="Genomic_DNA"/>
</dbReference>
<protein>
    <submittedName>
        <fullName evidence="2">Antitoxin</fullName>
    </submittedName>
</protein>
<reference evidence="2" key="1">
    <citation type="submission" date="2022-02" db="EMBL/GenBank/DDBJ databases">
        <authorList>
            <person name="Lee M."/>
            <person name="Kim S.-J."/>
            <person name="Jung M.-Y."/>
        </authorList>
    </citation>
    <scope>NUCLEOTIDE SEQUENCE</scope>
    <source>
        <strain evidence="2">JHP9</strain>
    </source>
</reference>
<organism evidence="2 3">
    <name type="scientific">Brachybacterium equifaecis</name>
    <dbReference type="NCBI Taxonomy" id="2910770"/>
    <lineage>
        <taxon>Bacteria</taxon>
        <taxon>Bacillati</taxon>
        <taxon>Actinomycetota</taxon>
        <taxon>Actinomycetes</taxon>
        <taxon>Micrococcales</taxon>
        <taxon>Dermabacteraceae</taxon>
        <taxon>Brachybacterium</taxon>
    </lineage>
</organism>
<evidence type="ECO:0000313" key="2">
    <source>
        <dbReference type="EMBL" id="MCL6422886.1"/>
    </source>
</evidence>
<name>A0ABT0QZ24_9MICO</name>
<feature type="compositionally biased region" description="Basic and acidic residues" evidence="1">
    <location>
        <begin position="8"/>
        <end position="19"/>
    </location>
</feature>
<keyword evidence="3" id="KW-1185">Reference proteome</keyword>
<sequence length="67" mass="6651">MGLNDALNKAKDLAGEHPDQVNQAIDGANAKAQDAAPDQFDSSIDGAAGKAQGALGGNADAAETTEK</sequence>
<evidence type="ECO:0000313" key="3">
    <source>
        <dbReference type="Proteomes" id="UP001203761"/>
    </source>
</evidence>
<feature type="compositionally biased region" description="Low complexity" evidence="1">
    <location>
        <begin position="46"/>
        <end position="59"/>
    </location>
</feature>